<sequence length="22" mass="2547">MIDTFTYGQILWGAILYILSNN</sequence>
<organism evidence="1">
    <name type="scientific">Rhizophora mucronata</name>
    <name type="common">Asiatic mangrove</name>
    <dbReference type="NCBI Taxonomy" id="61149"/>
    <lineage>
        <taxon>Eukaryota</taxon>
        <taxon>Viridiplantae</taxon>
        <taxon>Streptophyta</taxon>
        <taxon>Embryophyta</taxon>
        <taxon>Tracheophyta</taxon>
        <taxon>Spermatophyta</taxon>
        <taxon>Magnoliopsida</taxon>
        <taxon>eudicotyledons</taxon>
        <taxon>Gunneridae</taxon>
        <taxon>Pentapetalae</taxon>
        <taxon>rosids</taxon>
        <taxon>fabids</taxon>
        <taxon>Malpighiales</taxon>
        <taxon>Rhizophoraceae</taxon>
        <taxon>Rhizophora</taxon>
    </lineage>
</organism>
<evidence type="ECO:0000313" key="1">
    <source>
        <dbReference type="EMBL" id="MBX44666.1"/>
    </source>
</evidence>
<protein>
    <submittedName>
        <fullName evidence="1">Uncharacterized protein</fullName>
    </submittedName>
</protein>
<dbReference type="EMBL" id="GGEC01064182">
    <property type="protein sequence ID" value="MBX44666.1"/>
    <property type="molecule type" value="Transcribed_RNA"/>
</dbReference>
<proteinExistence type="predicted"/>
<accession>A0A2P2NQ84</accession>
<reference evidence="1" key="1">
    <citation type="submission" date="2018-02" db="EMBL/GenBank/DDBJ databases">
        <title>Rhizophora mucronata_Transcriptome.</title>
        <authorList>
            <person name="Meera S.P."/>
            <person name="Sreeshan A."/>
            <person name="Augustine A."/>
        </authorList>
    </citation>
    <scope>NUCLEOTIDE SEQUENCE</scope>
    <source>
        <tissue evidence="1">Leaf</tissue>
    </source>
</reference>
<name>A0A2P2NQ84_RHIMU</name>
<dbReference type="AlphaFoldDB" id="A0A2P2NQ84"/>